<proteinExistence type="predicted"/>
<keyword evidence="3" id="KW-1185">Reference proteome</keyword>
<evidence type="ECO:0000313" key="3">
    <source>
        <dbReference type="Proteomes" id="UP001295423"/>
    </source>
</evidence>
<feature type="region of interest" description="Disordered" evidence="1">
    <location>
        <begin position="226"/>
        <end position="273"/>
    </location>
</feature>
<dbReference type="InterPro" id="IPR051623">
    <property type="entry name" value="FTCD"/>
</dbReference>
<dbReference type="InterPro" id="IPR037064">
    <property type="entry name" value="Formiminotransferase_N_sf"/>
</dbReference>
<organism evidence="2 3">
    <name type="scientific">Cylindrotheca closterium</name>
    <dbReference type="NCBI Taxonomy" id="2856"/>
    <lineage>
        <taxon>Eukaryota</taxon>
        <taxon>Sar</taxon>
        <taxon>Stramenopiles</taxon>
        <taxon>Ochrophyta</taxon>
        <taxon>Bacillariophyta</taxon>
        <taxon>Bacillariophyceae</taxon>
        <taxon>Bacillariophycidae</taxon>
        <taxon>Bacillariales</taxon>
        <taxon>Bacillariaceae</taxon>
        <taxon>Cylindrotheca</taxon>
    </lineage>
</organism>
<feature type="compositionally biased region" description="Polar residues" evidence="1">
    <location>
        <begin position="91"/>
        <end position="104"/>
    </location>
</feature>
<feature type="compositionally biased region" description="Low complexity" evidence="1">
    <location>
        <begin position="234"/>
        <end position="248"/>
    </location>
</feature>
<name>A0AAD2FMY6_9STRA</name>
<evidence type="ECO:0000256" key="1">
    <source>
        <dbReference type="SAM" id="MobiDB-lite"/>
    </source>
</evidence>
<reference evidence="2" key="1">
    <citation type="submission" date="2023-08" db="EMBL/GenBank/DDBJ databases">
        <authorList>
            <person name="Audoor S."/>
            <person name="Bilcke G."/>
        </authorList>
    </citation>
    <scope>NUCLEOTIDE SEQUENCE</scope>
</reference>
<dbReference type="GO" id="GO:0005542">
    <property type="term" value="F:folic acid binding"/>
    <property type="evidence" value="ECO:0007669"/>
    <property type="project" value="InterPro"/>
</dbReference>
<dbReference type="PANTHER" id="PTHR12234:SF1">
    <property type="entry name" value="FORMIMINOTRANSFERASE N-TERMINAL SUBDOMAIN-CONTAINING PROTEIN"/>
    <property type="match status" value="1"/>
</dbReference>
<comment type="caution">
    <text evidence="2">The sequence shown here is derived from an EMBL/GenBank/DDBJ whole genome shotgun (WGS) entry which is preliminary data.</text>
</comment>
<protein>
    <submittedName>
        <fullName evidence="2">Uncharacterized protein</fullName>
    </submittedName>
</protein>
<dbReference type="InterPro" id="IPR037070">
    <property type="entry name" value="Formiminotransferase_C_sf"/>
</dbReference>
<dbReference type="Gene3D" id="3.30.70.670">
    <property type="entry name" value="Formiminotransferase, C-terminal subdomain"/>
    <property type="match status" value="1"/>
</dbReference>
<dbReference type="Proteomes" id="UP001295423">
    <property type="component" value="Unassembled WGS sequence"/>
</dbReference>
<dbReference type="Gene3D" id="3.30.990.10">
    <property type="entry name" value="Formiminotransferase, N-terminal subdomain"/>
    <property type="match status" value="1"/>
</dbReference>
<gene>
    <name evidence="2" type="ORF">CYCCA115_LOCUS10773</name>
</gene>
<feature type="compositionally biased region" description="Low complexity" evidence="1">
    <location>
        <begin position="105"/>
        <end position="114"/>
    </location>
</feature>
<dbReference type="AlphaFoldDB" id="A0AAD2FMY6"/>
<dbReference type="EMBL" id="CAKOGP040001714">
    <property type="protein sequence ID" value="CAJ1946658.1"/>
    <property type="molecule type" value="Genomic_DNA"/>
</dbReference>
<accession>A0AAD2FMY6</accession>
<dbReference type="PANTHER" id="PTHR12234">
    <property type="entry name" value="FORMIMINOTRANSFERASE-CYCLODEAMINASE"/>
    <property type="match status" value="1"/>
</dbReference>
<feature type="region of interest" description="Disordered" evidence="1">
    <location>
        <begin position="88"/>
        <end position="115"/>
    </location>
</feature>
<evidence type="ECO:0000313" key="2">
    <source>
        <dbReference type="EMBL" id="CAJ1946658.1"/>
    </source>
</evidence>
<sequence>MMMISKCHVACNIYLSAGLPIYRNVLERLLVDAQQQQPKLQHGLVIHAFADTQYDRTSFHLAGSPWAIVSLATSITSNAMQVLAPLKLQREQQSSDTSTSSPKRQQQQQQQQQQYLEHPTVGIVDHISILPIGDTCEKVTRDDWLEYYNKSAEHREKNNTSLLPKSDELLSVSLPTTTVPSGWVAWTIGWNLLHRENMPVDVLYYGHAHPTEKPLAEVRREKTNFFRSPPATASSNDDIGNSSSDGGNDATGQTPKAPTMSPPIPPSMGQCTIGAPPHFVENYNLRLTTKCSKTLARSLTRAVREKDGGLPSVEALTLPYGSQDRFEVACNLLNPKDSTSSQDVDVQVARFWKEQNLDPKEYLEVAYRVGTTEQQCLQVLLENCQSREELERHDESVRVRFLACFQSDDDS</sequence>
<dbReference type="GO" id="GO:0016740">
    <property type="term" value="F:transferase activity"/>
    <property type="evidence" value="ECO:0007669"/>
    <property type="project" value="InterPro"/>
</dbReference>